<protein>
    <submittedName>
        <fullName evidence="1">Abi family protein</fullName>
    </submittedName>
</protein>
<dbReference type="InterPro" id="IPR011664">
    <property type="entry name" value="Abi_system_AbiD/AbiF-like"/>
</dbReference>
<accession>A0A974GVT9</accession>
<dbReference type="RefSeq" id="WP_179237069.1">
    <property type="nucleotide sequence ID" value="NZ_JACBNQ010000002.1"/>
</dbReference>
<evidence type="ECO:0000313" key="2">
    <source>
        <dbReference type="Proteomes" id="UP000611629"/>
    </source>
</evidence>
<organism evidence="1 2">
    <name type="scientific">Sedimentibacter hydroxybenzoicus DSM 7310</name>
    <dbReference type="NCBI Taxonomy" id="1123245"/>
    <lineage>
        <taxon>Bacteria</taxon>
        <taxon>Bacillati</taxon>
        <taxon>Bacillota</taxon>
        <taxon>Tissierellia</taxon>
        <taxon>Sedimentibacter</taxon>
    </lineage>
</organism>
<gene>
    <name evidence="1" type="ORF">HZF24_04470</name>
</gene>
<keyword evidence="2" id="KW-1185">Reference proteome</keyword>
<dbReference type="Proteomes" id="UP000611629">
    <property type="component" value="Unassembled WGS sequence"/>
</dbReference>
<name>A0A974GVT9_SEDHY</name>
<reference evidence="1" key="1">
    <citation type="submission" date="2020-07" db="EMBL/GenBank/DDBJ databases">
        <title>Genomic analysis of a strain of Sedimentibacter Hydroxybenzoicus DSM7310.</title>
        <authorList>
            <person name="Ma S."/>
        </authorList>
    </citation>
    <scope>NUCLEOTIDE SEQUENCE</scope>
    <source>
        <strain evidence="1">DSM 7310</strain>
    </source>
</reference>
<dbReference type="EMBL" id="JACBNQ010000002">
    <property type="protein sequence ID" value="NYB73390.1"/>
    <property type="molecule type" value="Genomic_DNA"/>
</dbReference>
<proteinExistence type="predicted"/>
<evidence type="ECO:0000313" key="1">
    <source>
        <dbReference type="EMBL" id="NYB73390.1"/>
    </source>
</evidence>
<dbReference type="AlphaFoldDB" id="A0A974GVT9"/>
<comment type="caution">
    <text evidence="1">The sequence shown here is derived from an EMBL/GenBank/DDBJ whole genome shotgun (WGS) entry which is preliminary data.</text>
</comment>
<dbReference type="Pfam" id="PF07751">
    <property type="entry name" value="Abi_2"/>
    <property type="match status" value="1"/>
</dbReference>
<sequence length="312" mass="36975">MKELKTPDELITIMKKNGIKFNIVDEENAKHFLAEHNYYFKLSAYRKNYEKRIYPDGNNKYISLEFAYLQELSTIDMYLRYLVIKMCLDIEHSLKVNLVRNIEDNPDEDGYNITKIFLDKYDNILPDIIKHKSNSYCGDLIDAYSKKDIPIWVLIELISFGNLVFLYKLYDDTYGSFRICPLLFRVKNLRNAAAHSNCLINQLYKDKSGIKPYEKIRKFAKNNTKFGNTMIDSKLSNRIINDFITTLYVFDNVVNSEKIKLARYTELRELFNVRMMRNSEYFKDNEAIKTAYNFCKEVIDNLYSIAYNDNIN</sequence>